<dbReference type="InterPro" id="IPR041492">
    <property type="entry name" value="HAD_2"/>
</dbReference>
<keyword evidence="2" id="KW-1185">Reference proteome</keyword>
<dbReference type="SUPFAM" id="SSF56784">
    <property type="entry name" value="HAD-like"/>
    <property type="match status" value="1"/>
</dbReference>
<organism evidence="1 2">
    <name type="scientific">Falsiroseomonas frigidaquae</name>
    <dbReference type="NCBI Taxonomy" id="487318"/>
    <lineage>
        <taxon>Bacteria</taxon>
        <taxon>Pseudomonadati</taxon>
        <taxon>Pseudomonadota</taxon>
        <taxon>Alphaproteobacteria</taxon>
        <taxon>Acetobacterales</taxon>
        <taxon>Roseomonadaceae</taxon>
        <taxon>Falsiroseomonas</taxon>
    </lineage>
</organism>
<dbReference type="Pfam" id="PF13419">
    <property type="entry name" value="HAD_2"/>
    <property type="match status" value="1"/>
</dbReference>
<dbReference type="SFLD" id="SFLDS00003">
    <property type="entry name" value="Haloacid_Dehalogenase"/>
    <property type="match status" value="1"/>
</dbReference>
<comment type="caution">
    <text evidence="1">The sequence shown here is derived from an EMBL/GenBank/DDBJ whole genome shotgun (WGS) entry which is preliminary data.</text>
</comment>
<proteinExistence type="predicted"/>
<dbReference type="PANTHER" id="PTHR43434:SF13">
    <property type="entry name" value="PHOSPHOGLYCOLATE PHOSPHATASE"/>
    <property type="match status" value="1"/>
</dbReference>
<dbReference type="PANTHER" id="PTHR43434">
    <property type="entry name" value="PHOSPHOGLYCOLATE PHOSPHATASE"/>
    <property type="match status" value="1"/>
</dbReference>
<evidence type="ECO:0000313" key="2">
    <source>
        <dbReference type="Proteomes" id="UP000765160"/>
    </source>
</evidence>
<dbReference type="InterPro" id="IPR050155">
    <property type="entry name" value="HAD-like_hydrolase_sf"/>
</dbReference>
<dbReference type="EMBL" id="JAAVTX010000007">
    <property type="protein sequence ID" value="NKE47673.1"/>
    <property type="molecule type" value="Genomic_DNA"/>
</dbReference>
<gene>
    <name evidence="1" type="ORF">HB662_23045</name>
</gene>
<protein>
    <submittedName>
        <fullName evidence="1">HAD hydrolase-like protein</fullName>
    </submittedName>
</protein>
<accession>A0ABX1F5M9</accession>
<sequence length="255" mass="27451">MNIHRATACRRRRHGRCVRIKDRTGQTERVDSSIDSRAIHTVSARPRNVPRLALFDLDGTLADSRDLMFEALDQAARHFGFRRIDRTEAEALRDRDARTILRVLGVPLWKLPSIAAHIKGLATAAPPPPLFPGTTAMLARLRAAGVTLALVSSNSEVNARRALGAEASCCIGHWACDATLFGKASRFRQVLRRTGLLPGEAIAIGDELRDIAAARSAGLVAGAVAWGYALPSALAAAEPDILFASMAEIPAFFAA</sequence>
<name>A0ABX1F5M9_9PROT</name>
<dbReference type="SFLD" id="SFLDG01129">
    <property type="entry name" value="C1.5:_HAD__Beta-PGM__Phosphata"/>
    <property type="match status" value="1"/>
</dbReference>
<dbReference type="InterPro" id="IPR023214">
    <property type="entry name" value="HAD_sf"/>
</dbReference>
<evidence type="ECO:0000313" key="1">
    <source>
        <dbReference type="EMBL" id="NKE47673.1"/>
    </source>
</evidence>
<dbReference type="Proteomes" id="UP000765160">
    <property type="component" value="Unassembled WGS sequence"/>
</dbReference>
<dbReference type="InterPro" id="IPR036412">
    <property type="entry name" value="HAD-like_sf"/>
</dbReference>
<reference evidence="1 2" key="1">
    <citation type="submission" date="2020-03" db="EMBL/GenBank/DDBJ databases">
        <title>Roseomonas selenitidurans sp. nov. isolated from soil.</title>
        <authorList>
            <person name="Liu H."/>
        </authorList>
    </citation>
    <scope>NUCLEOTIDE SEQUENCE [LARGE SCALE GENOMIC DNA]</scope>
    <source>
        <strain evidence="1 2">JCM 15073</strain>
    </source>
</reference>
<dbReference type="Gene3D" id="3.40.50.1000">
    <property type="entry name" value="HAD superfamily/HAD-like"/>
    <property type="match status" value="1"/>
</dbReference>
<dbReference type="Gene3D" id="1.10.150.240">
    <property type="entry name" value="Putative phosphatase, domain 2"/>
    <property type="match status" value="1"/>
</dbReference>
<dbReference type="InterPro" id="IPR023198">
    <property type="entry name" value="PGP-like_dom2"/>
</dbReference>